<keyword evidence="3" id="KW-1185">Reference proteome</keyword>
<feature type="transmembrane region" description="Helical" evidence="1">
    <location>
        <begin position="6"/>
        <end position="25"/>
    </location>
</feature>
<dbReference type="InterPro" id="IPR035992">
    <property type="entry name" value="Ricin_B-like_lectins"/>
</dbReference>
<evidence type="ECO:0000259" key="2">
    <source>
        <dbReference type="Pfam" id="PF00652"/>
    </source>
</evidence>
<dbReference type="Pfam" id="PF00652">
    <property type="entry name" value="Ricin_B_lectin"/>
    <property type="match status" value="1"/>
</dbReference>
<dbReference type="OrthoDB" id="1642280at2759"/>
<dbReference type="InterPro" id="IPR000772">
    <property type="entry name" value="Ricin_B_lectin"/>
</dbReference>
<keyword evidence="1" id="KW-0472">Membrane</keyword>
<dbReference type="SUPFAM" id="SSF50370">
    <property type="entry name" value="Ricin B-like lectins"/>
    <property type="match status" value="1"/>
</dbReference>
<sequence length="233" mass="25987">MVHWYILIVAPYIARALIVRIQIMVSKAVRFRNIQQEVLAVAEPNKDGIYRKIYPYSLMIEYQNRCQSWFLSNLRQVLFIIAIMPLTCINTVANLLLLRMPASISSFGYASSLLMAMRSTSLEDQDDNTIRSGGKCLTTYGHSSRNYVMIYDCDTAVSDATKCKIWTDGSIRNPKSGLVLTGSKDSSGTIILVVNNNFYGSRQAWYASNNTKPPVATIVGYNGLCLLASGSRV</sequence>
<dbReference type="GeneID" id="111292526"/>
<dbReference type="Gene3D" id="2.80.10.50">
    <property type="match status" value="1"/>
</dbReference>
<dbReference type="Proteomes" id="UP000515121">
    <property type="component" value="Unplaced"/>
</dbReference>
<evidence type="ECO:0000256" key="1">
    <source>
        <dbReference type="SAM" id="Phobius"/>
    </source>
</evidence>
<keyword evidence="1" id="KW-0812">Transmembrane</keyword>
<protein>
    <submittedName>
        <fullName evidence="4">Agglutinin-1-like</fullName>
    </submittedName>
</protein>
<proteinExistence type="predicted"/>
<accession>A0A6P5YJH6</accession>
<dbReference type="GO" id="GO:0030598">
    <property type="term" value="F:rRNA N-glycosylase activity"/>
    <property type="evidence" value="ECO:0007669"/>
    <property type="project" value="InterPro"/>
</dbReference>
<dbReference type="GO" id="GO:0017148">
    <property type="term" value="P:negative regulation of translation"/>
    <property type="evidence" value="ECO:0007669"/>
    <property type="project" value="InterPro"/>
</dbReference>
<keyword evidence="1" id="KW-1133">Transmembrane helix</keyword>
<dbReference type="KEGG" id="dzi:111292526"/>
<evidence type="ECO:0000313" key="3">
    <source>
        <dbReference type="Proteomes" id="UP000515121"/>
    </source>
</evidence>
<reference evidence="4" key="1">
    <citation type="submission" date="2025-08" db="UniProtKB">
        <authorList>
            <consortium name="RefSeq"/>
        </authorList>
    </citation>
    <scope>IDENTIFICATION</scope>
    <source>
        <tissue evidence="4">Fruit stalk</tissue>
    </source>
</reference>
<organism evidence="3 4">
    <name type="scientific">Durio zibethinus</name>
    <name type="common">Durian</name>
    <dbReference type="NCBI Taxonomy" id="66656"/>
    <lineage>
        <taxon>Eukaryota</taxon>
        <taxon>Viridiplantae</taxon>
        <taxon>Streptophyta</taxon>
        <taxon>Embryophyta</taxon>
        <taxon>Tracheophyta</taxon>
        <taxon>Spermatophyta</taxon>
        <taxon>Magnoliopsida</taxon>
        <taxon>eudicotyledons</taxon>
        <taxon>Gunneridae</taxon>
        <taxon>Pentapetalae</taxon>
        <taxon>rosids</taxon>
        <taxon>malvids</taxon>
        <taxon>Malvales</taxon>
        <taxon>Malvaceae</taxon>
        <taxon>Helicteroideae</taxon>
        <taxon>Durio</taxon>
    </lineage>
</organism>
<evidence type="ECO:0000313" key="4">
    <source>
        <dbReference type="RefSeq" id="XP_022740689.1"/>
    </source>
</evidence>
<dbReference type="RefSeq" id="XP_022740689.1">
    <property type="nucleotide sequence ID" value="XM_022884954.1"/>
</dbReference>
<dbReference type="InterPro" id="IPR036041">
    <property type="entry name" value="Ribosome-inact_prot_sf"/>
</dbReference>
<gene>
    <name evidence="4" type="primary">LOC111292526</name>
</gene>
<dbReference type="SUPFAM" id="SSF56371">
    <property type="entry name" value="Ribosome inactivating proteins (RIP)"/>
    <property type="match status" value="1"/>
</dbReference>
<dbReference type="AlphaFoldDB" id="A0A6P5YJH6"/>
<feature type="transmembrane region" description="Helical" evidence="1">
    <location>
        <begin position="77"/>
        <end position="98"/>
    </location>
</feature>
<name>A0A6P5YJH6_DURZI</name>
<dbReference type="PROSITE" id="PS50231">
    <property type="entry name" value="RICIN_B_LECTIN"/>
    <property type="match status" value="1"/>
</dbReference>
<feature type="domain" description="Ricin B lectin" evidence="2">
    <location>
        <begin position="126"/>
        <end position="205"/>
    </location>
</feature>